<accession>A0ABQ8YGW2</accession>
<dbReference type="PANTHER" id="PTHR10857:SF106">
    <property type="entry name" value="C2 DOMAIN-CONTAINING PROTEIN"/>
    <property type="match status" value="1"/>
</dbReference>
<dbReference type="InterPro" id="IPR037768">
    <property type="entry name" value="C2B_Copine"/>
</dbReference>
<feature type="domain" description="C2" evidence="1">
    <location>
        <begin position="111"/>
        <end position="235"/>
    </location>
</feature>
<dbReference type="InterPro" id="IPR010734">
    <property type="entry name" value="Copine_C"/>
</dbReference>
<dbReference type="SMART" id="SM00239">
    <property type="entry name" value="C2"/>
    <property type="match status" value="1"/>
</dbReference>
<dbReference type="Pfam" id="PF00168">
    <property type="entry name" value="C2"/>
    <property type="match status" value="1"/>
</dbReference>
<protein>
    <submittedName>
        <fullName evidence="2">Copine-8</fullName>
    </submittedName>
</protein>
<dbReference type="EMBL" id="JAOAOG010000167">
    <property type="protein sequence ID" value="KAJ6243845.1"/>
    <property type="molecule type" value="Genomic_DNA"/>
</dbReference>
<evidence type="ECO:0000313" key="3">
    <source>
        <dbReference type="Proteomes" id="UP001150062"/>
    </source>
</evidence>
<dbReference type="PROSITE" id="PS50004">
    <property type="entry name" value="C2"/>
    <property type="match status" value="1"/>
</dbReference>
<dbReference type="Proteomes" id="UP001150062">
    <property type="component" value="Unassembled WGS sequence"/>
</dbReference>
<gene>
    <name evidence="2" type="ORF">M0813_21633</name>
</gene>
<organism evidence="2 3">
    <name type="scientific">Anaeramoeba flamelloides</name>
    <dbReference type="NCBI Taxonomy" id="1746091"/>
    <lineage>
        <taxon>Eukaryota</taxon>
        <taxon>Metamonada</taxon>
        <taxon>Anaeramoebidae</taxon>
        <taxon>Anaeramoeba</taxon>
    </lineage>
</organism>
<name>A0ABQ8YGW2_9EUKA</name>
<proteinExistence type="predicted"/>
<dbReference type="Gene3D" id="2.60.40.150">
    <property type="entry name" value="C2 domain"/>
    <property type="match status" value="1"/>
</dbReference>
<keyword evidence="3" id="KW-1185">Reference proteome</keyword>
<dbReference type="Pfam" id="PF07002">
    <property type="entry name" value="Copine"/>
    <property type="match status" value="1"/>
</dbReference>
<dbReference type="PANTHER" id="PTHR10857">
    <property type="entry name" value="COPINE"/>
    <property type="match status" value="1"/>
</dbReference>
<dbReference type="SUPFAM" id="SSF49562">
    <property type="entry name" value="C2 domain (Calcium/lipid-binding domain, CaLB)"/>
    <property type="match status" value="1"/>
</dbReference>
<reference evidence="2" key="1">
    <citation type="submission" date="2022-08" db="EMBL/GenBank/DDBJ databases">
        <title>Novel sulfate-reducing endosymbionts in the free-living metamonad Anaeramoeba.</title>
        <authorList>
            <person name="Jerlstrom-Hultqvist J."/>
            <person name="Cepicka I."/>
            <person name="Gallot-Lavallee L."/>
            <person name="Salas-Leiva D."/>
            <person name="Curtis B.A."/>
            <person name="Zahonova K."/>
            <person name="Pipaliya S."/>
            <person name="Dacks J."/>
            <person name="Roger A.J."/>
        </authorList>
    </citation>
    <scope>NUCLEOTIDE SEQUENCE</scope>
    <source>
        <strain evidence="2">Schooner1</strain>
    </source>
</reference>
<dbReference type="InterPro" id="IPR000008">
    <property type="entry name" value="C2_dom"/>
</dbReference>
<dbReference type="InterPro" id="IPR045052">
    <property type="entry name" value="Copine"/>
</dbReference>
<dbReference type="CDD" id="cd04047">
    <property type="entry name" value="C2B_Copine"/>
    <property type="match status" value="1"/>
</dbReference>
<dbReference type="InterPro" id="IPR035892">
    <property type="entry name" value="C2_domain_sf"/>
</dbReference>
<sequence length="530" mass="61464">MNQEDPDFLCLFFSSLKLNAKINSFLILSDSKGEVGRTNIIKNENNCIYPDQIVIPFSPDELYVLRLYQVKGDLLKVNLYGKISFSCLEILEGNELKQIEKSLDSNNSSNTLCKIRVRAIPFKDPNSVLCLQLKANKLKNTEKLGKSDPFCVIYRKLKGGEDWHPVARTEVIFNNLDPVWRKLYIPLYKLGIESPEDPLKIVCSSRHVYKPPKLMGEMETSLTQLLDLNEKEFPLIDPDKLKKKKYTNSGTLEIAICYDVGLPTFPELIKQGVDIKIIAGIEFSKRQGTLKKTSSNHSTDSARNIYRKSMESLLSSFDDKLPYNCQIQGYGYCAKWISNEKKSKKEFFGLKNGELDDVTFQNSKELMKAYDEILEEKNLNQNNTTDISEFLQYLIDTHVTKRKNPTDYNIILIFCNNYLGKVKKIQDLVIETSHLPYTILFVPLRKRWIKLDDDNVNTFREIELITNYQNFHFSKVTGDYLLNKKKVYAKRVMADILPYNEFPNFSPDAKSNLFNLIQTYVVEYYYNFFL</sequence>
<evidence type="ECO:0000259" key="1">
    <source>
        <dbReference type="PROSITE" id="PS50004"/>
    </source>
</evidence>
<evidence type="ECO:0000313" key="2">
    <source>
        <dbReference type="EMBL" id="KAJ6243845.1"/>
    </source>
</evidence>
<comment type="caution">
    <text evidence="2">The sequence shown here is derived from an EMBL/GenBank/DDBJ whole genome shotgun (WGS) entry which is preliminary data.</text>
</comment>